<dbReference type="InterPro" id="IPR001633">
    <property type="entry name" value="EAL_dom"/>
</dbReference>
<dbReference type="HOGENOM" id="CLU_000445_70_20_6"/>
<dbReference type="eggNOG" id="COG5001">
    <property type="taxonomic scope" value="Bacteria"/>
</dbReference>
<feature type="domain" description="PAC" evidence="5">
    <location>
        <begin position="440"/>
        <end position="494"/>
    </location>
</feature>
<dbReference type="SUPFAM" id="SSF141868">
    <property type="entry name" value="EAL domain-like"/>
    <property type="match status" value="1"/>
</dbReference>
<dbReference type="PANTHER" id="PTHR44757">
    <property type="entry name" value="DIGUANYLATE CYCLASE DGCP"/>
    <property type="match status" value="1"/>
</dbReference>
<evidence type="ECO:0000256" key="1">
    <source>
        <dbReference type="ARBA" id="ARBA00022777"/>
    </source>
</evidence>
<dbReference type="SUPFAM" id="SSF52172">
    <property type="entry name" value="CheY-like"/>
    <property type="match status" value="1"/>
</dbReference>
<evidence type="ECO:0000259" key="7">
    <source>
        <dbReference type="PROSITE" id="PS50887"/>
    </source>
</evidence>
<organism evidence="8 9">
    <name type="scientific">Pseudomonas fluorescens HK44</name>
    <dbReference type="NCBI Taxonomy" id="1042209"/>
    <lineage>
        <taxon>Bacteria</taxon>
        <taxon>Pseudomonadati</taxon>
        <taxon>Pseudomonadota</taxon>
        <taxon>Gammaproteobacteria</taxon>
        <taxon>Pseudomonadales</taxon>
        <taxon>Pseudomonadaceae</taxon>
        <taxon>Pseudomonas</taxon>
    </lineage>
</organism>
<dbReference type="CDD" id="cd00130">
    <property type="entry name" value="PAS"/>
    <property type="match status" value="2"/>
</dbReference>
<evidence type="ECO:0000256" key="2">
    <source>
        <dbReference type="PROSITE-ProRule" id="PRU00169"/>
    </source>
</evidence>
<dbReference type="EMBL" id="AFOY02000004">
    <property type="protein sequence ID" value="EXF95929.1"/>
    <property type="molecule type" value="Genomic_DNA"/>
</dbReference>
<sequence>MTYSHKLRLLLIEDDEDDYLIVRDLLNEVRQLQYQLDWVSDYDEALAIIAQKEHDLYLVDYRLGAENGLDLIAHAQALGVTAPLILLTGQDRNELDASALDNGAADYLVKGEFNSQLLVRSIRYALSRAHAHNTLVNSEARYRQLFDTSPEAIFVVDQQSLAILAANQTTIELHGYTREELLRMTVADVLSPKERKRLSAAIKQVLSTDEPCNQGIWVHRVKGGHDVMLETLIQKIEYGGAPAFLAIARNVTETMQARREVELKNKSFHQIFTNSLDGQLLVNQHGSVLYANPTATRLLGTQRTPLVESYLARPYQPGKLYEWSIPRNDGSILEAEVQCTQTQWDGEPVRLLSLRDICERKTAEKKMRLLQRSLEACCNGMVICDALAEDLPIIYVNSAFERITGYCAEEALGRNCRFLQKDEHDQAGISKIHIGLALQEEVHVVLRNFRKDGTPFWNELYITPVPNEQGEITHYIGVQNDISQQKRYESELAYNATHDTLTGLPNRTLLEDRLIQGCQISSRYKRSLAVLYIDLDGFKPINESLGHSVGDRLLIEVAQRINQQVRPGDTVARLDSDRFVVVLPDLAREEDVLLVSKRLIDNIGHAYLIDNAELHITASIGITLNDGTIEQPSQLIQQANMAMNKAKQQGHNNFQWYTNNLEQRINDRVNLRNEMQKALEAEEFQLYYQPQVDGRNGAVAGSECNTVIELKREHHAASPRLLASLRPSPRSGI</sequence>
<dbReference type="InterPro" id="IPR052155">
    <property type="entry name" value="Biofilm_reg_signaling"/>
</dbReference>
<dbReference type="Pfam" id="PF13188">
    <property type="entry name" value="PAS_8"/>
    <property type="match status" value="1"/>
</dbReference>
<dbReference type="Pfam" id="PF08448">
    <property type="entry name" value="PAS_4"/>
    <property type="match status" value="1"/>
</dbReference>
<dbReference type="InterPro" id="IPR013656">
    <property type="entry name" value="PAS_4"/>
</dbReference>
<dbReference type="PROSITE" id="PS50113">
    <property type="entry name" value="PAC"/>
    <property type="match status" value="1"/>
</dbReference>
<reference evidence="8 9" key="1">
    <citation type="journal article" date="2011" name="J. Bacteriol.">
        <title>Draft genome sequence of the polycyclic aromatic hydrocarbon-degrading, genetically engineered bioluminescent bioreporter Pseudomonas fluorescens HK44.</title>
        <authorList>
            <person name="Chauhan A."/>
            <person name="Layton A.C."/>
            <person name="Williams D.E."/>
            <person name="Smartt A.E."/>
            <person name="Ripp S."/>
            <person name="Karpinets T.V."/>
            <person name="Brown S.D."/>
            <person name="Sayler G.S."/>
        </authorList>
    </citation>
    <scope>NUCLEOTIDE SEQUENCE [LARGE SCALE GENOMIC DNA]</scope>
    <source>
        <strain evidence="8 9">HK44</strain>
    </source>
</reference>
<dbReference type="InterPro" id="IPR035965">
    <property type="entry name" value="PAS-like_dom_sf"/>
</dbReference>
<dbReference type="SMART" id="SM00086">
    <property type="entry name" value="PAC"/>
    <property type="match status" value="3"/>
</dbReference>
<dbReference type="Gene3D" id="3.30.70.270">
    <property type="match status" value="1"/>
</dbReference>
<dbReference type="NCBIfam" id="TIGR00254">
    <property type="entry name" value="GGDEF"/>
    <property type="match status" value="1"/>
</dbReference>
<evidence type="ECO:0000259" key="6">
    <source>
        <dbReference type="PROSITE" id="PS50883"/>
    </source>
</evidence>
<comment type="caution">
    <text evidence="8">The sequence shown here is derived from an EMBL/GenBank/DDBJ whole genome shotgun (WGS) entry which is preliminary data.</text>
</comment>
<keyword evidence="1" id="KW-0808">Transferase</keyword>
<dbReference type="PANTHER" id="PTHR44757:SF2">
    <property type="entry name" value="BIOFILM ARCHITECTURE MAINTENANCE PROTEIN MBAA"/>
    <property type="match status" value="1"/>
</dbReference>
<dbReference type="InterPro" id="IPR001610">
    <property type="entry name" value="PAC"/>
</dbReference>
<evidence type="ECO:0000313" key="8">
    <source>
        <dbReference type="EMBL" id="EXF95929.1"/>
    </source>
</evidence>
<dbReference type="InterPro" id="IPR011006">
    <property type="entry name" value="CheY-like_superfamily"/>
</dbReference>
<dbReference type="InterPro" id="IPR035919">
    <property type="entry name" value="EAL_sf"/>
</dbReference>
<dbReference type="InterPro" id="IPR029787">
    <property type="entry name" value="Nucleotide_cyclase"/>
</dbReference>
<dbReference type="PROSITE" id="PS50883">
    <property type="entry name" value="EAL"/>
    <property type="match status" value="1"/>
</dbReference>
<evidence type="ECO:0000313" key="9">
    <source>
        <dbReference type="Proteomes" id="UP000022611"/>
    </source>
</evidence>
<feature type="domain" description="PAS" evidence="4">
    <location>
        <begin position="366"/>
        <end position="441"/>
    </location>
</feature>
<evidence type="ECO:0000259" key="5">
    <source>
        <dbReference type="PROSITE" id="PS50113"/>
    </source>
</evidence>
<dbReference type="GO" id="GO:0016301">
    <property type="term" value="F:kinase activity"/>
    <property type="evidence" value="ECO:0007669"/>
    <property type="project" value="UniProtKB-KW"/>
</dbReference>
<dbReference type="InterPro" id="IPR001789">
    <property type="entry name" value="Sig_transdc_resp-reg_receiver"/>
</dbReference>
<feature type="domain" description="Response regulatory" evidence="3">
    <location>
        <begin position="8"/>
        <end position="125"/>
    </location>
</feature>
<dbReference type="CDD" id="cd00156">
    <property type="entry name" value="REC"/>
    <property type="match status" value="1"/>
</dbReference>
<dbReference type="Gene3D" id="3.40.50.2300">
    <property type="match status" value="1"/>
</dbReference>
<evidence type="ECO:0000259" key="4">
    <source>
        <dbReference type="PROSITE" id="PS50112"/>
    </source>
</evidence>
<dbReference type="SMART" id="SM00091">
    <property type="entry name" value="PAS"/>
    <property type="match status" value="3"/>
</dbReference>
<gene>
    <name evidence="8" type="ORF">HK44_021515</name>
</gene>
<feature type="domain" description="GGDEF" evidence="7">
    <location>
        <begin position="526"/>
        <end position="659"/>
    </location>
</feature>
<dbReference type="Gene3D" id="3.20.20.450">
    <property type="entry name" value="EAL domain"/>
    <property type="match status" value="1"/>
</dbReference>
<dbReference type="Gene3D" id="3.30.450.20">
    <property type="entry name" value="PAS domain"/>
    <property type="match status" value="4"/>
</dbReference>
<dbReference type="Pfam" id="PF13426">
    <property type="entry name" value="PAS_9"/>
    <property type="match status" value="1"/>
</dbReference>
<name>A0A010S5W0_PSEFL</name>
<feature type="domain" description="EAL" evidence="6">
    <location>
        <begin position="668"/>
        <end position="733"/>
    </location>
</feature>
<accession>A0A010S5W0</accession>
<dbReference type="InterPro" id="IPR000014">
    <property type="entry name" value="PAS"/>
</dbReference>
<dbReference type="Pfam" id="PF00072">
    <property type="entry name" value="Response_reg"/>
    <property type="match status" value="1"/>
</dbReference>
<dbReference type="InterPro" id="IPR043128">
    <property type="entry name" value="Rev_trsase/Diguanyl_cyclase"/>
</dbReference>
<dbReference type="SMART" id="SM00448">
    <property type="entry name" value="REC"/>
    <property type="match status" value="1"/>
</dbReference>
<evidence type="ECO:0000259" key="3">
    <source>
        <dbReference type="PROSITE" id="PS50110"/>
    </source>
</evidence>
<feature type="domain" description="PAS" evidence="4">
    <location>
        <begin position="138"/>
        <end position="209"/>
    </location>
</feature>
<dbReference type="RefSeq" id="WP_019689251.1">
    <property type="nucleotide sequence ID" value="NZ_AFOY02000004.1"/>
</dbReference>
<dbReference type="Proteomes" id="UP000022611">
    <property type="component" value="Unassembled WGS sequence"/>
</dbReference>
<dbReference type="SUPFAM" id="SSF55785">
    <property type="entry name" value="PYP-like sensor domain (PAS domain)"/>
    <property type="match status" value="3"/>
</dbReference>
<dbReference type="PROSITE" id="PS50887">
    <property type="entry name" value="GGDEF"/>
    <property type="match status" value="1"/>
</dbReference>
<dbReference type="SUPFAM" id="SSF55073">
    <property type="entry name" value="Nucleotide cyclase"/>
    <property type="match status" value="1"/>
</dbReference>
<dbReference type="GO" id="GO:0000160">
    <property type="term" value="P:phosphorelay signal transduction system"/>
    <property type="evidence" value="ECO:0007669"/>
    <property type="project" value="InterPro"/>
</dbReference>
<dbReference type="AlphaFoldDB" id="A0A010S5W0"/>
<dbReference type="PROSITE" id="PS50110">
    <property type="entry name" value="RESPONSE_REGULATORY"/>
    <property type="match status" value="1"/>
</dbReference>
<proteinExistence type="predicted"/>
<protein>
    <submittedName>
        <fullName evidence="8">PAS sensor protein</fullName>
    </submittedName>
</protein>
<dbReference type="NCBIfam" id="TIGR00229">
    <property type="entry name" value="sensory_box"/>
    <property type="match status" value="2"/>
</dbReference>
<dbReference type="Pfam" id="PF00990">
    <property type="entry name" value="GGDEF"/>
    <property type="match status" value="1"/>
</dbReference>
<dbReference type="SMART" id="SM00267">
    <property type="entry name" value="GGDEF"/>
    <property type="match status" value="1"/>
</dbReference>
<feature type="domain" description="PAS" evidence="4">
    <location>
        <begin position="264"/>
        <end position="307"/>
    </location>
</feature>
<dbReference type="InterPro" id="IPR000700">
    <property type="entry name" value="PAS-assoc_C"/>
</dbReference>
<dbReference type="OrthoDB" id="9804951at2"/>
<dbReference type="PROSITE" id="PS50112">
    <property type="entry name" value="PAS"/>
    <property type="match status" value="3"/>
</dbReference>
<keyword evidence="2" id="KW-0597">Phosphoprotein</keyword>
<dbReference type="CDD" id="cd01949">
    <property type="entry name" value="GGDEF"/>
    <property type="match status" value="1"/>
</dbReference>
<keyword evidence="1" id="KW-0418">Kinase</keyword>
<feature type="modified residue" description="4-aspartylphosphate" evidence="2">
    <location>
        <position position="60"/>
    </location>
</feature>
<dbReference type="InterPro" id="IPR000160">
    <property type="entry name" value="GGDEF_dom"/>
</dbReference>